<gene>
    <name evidence="1" type="ORF">METZ01_LOCUS58833</name>
</gene>
<proteinExistence type="predicted"/>
<evidence type="ECO:0000313" key="1">
    <source>
        <dbReference type="EMBL" id="SVA05979.1"/>
    </source>
</evidence>
<dbReference type="AlphaFoldDB" id="A0A381SR62"/>
<name>A0A381SR62_9ZZZZ</name>
<dbReference type="EMBL" id="UINC01003398">
    <property type="protein sequence ID" value="SVA05979.1"/>
    <property type="molecule type" value="Genomic_DNA"/>
</dbReference>
<protein>
    <submittedName>
        <fullName evidence="1">Uncharacterized protein</fullName>
    </submittedName>
</protein>
<reference evidence="1" key="1">
    <citation type="submission" date="2018-05" db="EMBL/GenBank/DDBJ databases">
        <authorList>
            <person name="Lanie J.A."/>
            <person name="Ng W.-L."/>
            <person name="Kazmierczak K.M."/>
            <person name="Andrzejewski T.M."/>
            <person name="Davidsen T.M."/>
            <person name="Wayne K.J."/>
            <person name="Tettelin H."/>
            <person name="Glass J.I."/>
            <person name="Rusch D."/>
            <person name="Podicherti R."/>
            <person name="Tsui H.-C.T."/>
            <person name="Winkler M.E."/>
        </authorList>
    </citation>
    <scope>NUCLEOTIDE SEQUENCE</scope>
</reference>
<organism evidence="1">
    <name type="scientific">marine metagenome</name>
    <dbReference type="NCBI Taxonomy" id="408172"/>
    <lineage>
        <taxon>unclassified sequences</taxon>
        <taxon>metagenomes</taxon>
        <taxon>ecological metagenomes</taxon>
    </lineage>
</organism>
<sequence length="164" mass="18219">MTETKNIDIWTNRINAIRELLPEATTFLEKSGVPKISDSLALGVSMLWVDAADKDQLIFAALNDIQRHFLTGNEFDEIETVRGVEPLMPGDDLISSFYCLWTLVWDEFRGISVKLSTISSGYSPVMSIKCHAEGSEIGLLPVDDDKIFLKCLGDCFLAETSAIL</sequence>
<accession>A0A381SR62</accession>